<dbReference type="PANTHER" id="PTHR34293">
    <property type="entry name" value="HTH-TYPE TRANSCRIPTIONAL REGULATOR TRMBL2"/>
    <property type="match status" value="1"/>
</dbReference>
<keyword evidence="4" id="KW-1185">Reference proteome</keyword>
<feature type="domain" description="HTH luxR-type" evidence="2">
    <location>
        <begin position="283"/>
        <end position="340"/>
    </location>
</feature>
<evidence type="ECO:0000259" key="2">
    <source>
        <dbReference type="SMART" id="SM00421"/>
    </source>
</evidence>
<dbReference type="InterPro" id="IPR000792">
    <property type="entry name" value="Tscrpt_reg_LuxR_C"/>
</dbReference>
<dbReference type="SMART" id="SM00421">
    <property type="entry name" value="HTH_LUXR"/>
    <property type="match status" value="1"/>
</dbReference>
<name>A0A495XYN8_9MICO</name>
<reference evidence="3 4" key="1">
    <citation type="submission" date="2018-10" db="EMBL/GenBank/DDBJ databases">
        <title>Sequencing the genomes of 1000 actinobacteria strains.</title>
        <authorList>
            <person name="Klenk H.-P."/>
        </authorList>
    </citation>
    <scope>NUCLEOTIDE SEQUENCE [LARGE SCALE GENOMIC DNA]</scope>
    <source>
        <strain evidence="3 4">DSM 44267</strain>
    </source>
</reference>
<dbReference type="InterPro" id="IPR016032">
    <property type="entry name" value="Sig_transdc_resp-reg_C-effctor"/>
</dbReference>
<sequence>MVTGGDGAPTTERGDPPPTMPDDDELAAYGHVVGTVAWSRETLAAALGREVGDADLLIERLVDRQLLRVSQQDDTRLVPVPPVVGLGRVAGRAEDDLLERTRYVGRLRALTASLTESFERQRAEGGASDYEVLRGRDAALARVSELLGDVRDEVCTVMTSPPTDRALQQARSGDLTLLERGVVVRGLYLESHRRQSPALREHLSWLTGLGAEVRVAGTLPSRFMLFDRSVAAVSIQSDDAAPGAVIVRTDGLVTLLVSLFDLVWQGAVPAVGSGTGRRQATDDLELDELEQTVIRLMATGAKDLSVSRATGLSVRSVRRVIASLSERLGAESRFELGVRCRDLDLC</sequence>
<accession>A0A495XYN8</accession>
<proteinExistence type="predicted"/>
<dbReference type="Gene3D" id="1.10.10.10">
    <property type="entry name" value="Winged helix-like DNA-binding domain superfamily/Winged helix DNA-binding domain"/>
    <property type="match status" value="1"/>
</dbReference>
<feature type="region of interest" description="Disordered" evidence="1">
    <location>
        <begin position="1"/>
        <end position="23"/>
    </location>
</feature>
<dbReference type="EMBL" id="RBXT01000001">
    <property type="protein sequence ID" value="RKT79720.1"/>
    <property type="molecule type" value="Genomic_DNA"/>
</dbReference>
<organism evidence="3 4">
    <name type="scientific">Terracoccus luteus</name>
    <dbReference type="NCBI Taxonomy" id="53356"/>
    <lineage>
        <taxon>Bacteria</taxon>
        <taxon>Bacillati</taxon>
        <taxon>Actinomycetota</taxon>
        <taxon>Actinomycetes</taxon>
        <taxon>Micrococcales</taxon>
        <taxon>Intrasporangiaceae</taxon>
        <taxon>Terracoccus</taxon>
    </lineage>
</organism>
<dbReference type="GO" id="GO:0006355">
    <property type="term" value="P:regulation of DNA-templated transcription"/>
    <property type="evidence" value="ECO:0007669"/>
    <property type="project" value="InterPro"/>
</dbReference>
<protein>
    <recommendedName>
        <fullName evidence="2">HTH luxR-type domain-containing protein</fullName>
    </recommendedName>
</protein>
<dbReference type="SUPFAM" id="SSF46894">
    <property type="entry name" value="C-terminal effector domain of the bipartite response regulators"/>
    <property type="match status" value="1"/>
</dbReference>
<dbReference type="InterPro" id="IPR036388">
    <property type="entry name" value="WH-like_DNA-bd_sf"/>
</dbReference>
<evidence type="ECO:0000313" key="4">
    <source>
        <dbReference type="Proteomes" id="UP000278440"/>
    </source>
</evidence>
<evidence type="ECO:0000313" key="3">
    <source>
        <dbReference type="EMBL" id="RKT79720.1"/>
    </source>
</evidence>
<gene>
    <name evidence="3" type="ORF">DFJ68_3198</name>
</gene>
<dbReference type="PANTHER" id="PTHR34293:SF1">
    <property type="entry name" value="HTH-TYPE TRANSCRIPTIONAL REGULATOR TRMBL2"/>
    <property type="match status" value="1"/>
</dbReference>
<dbReference type="Proteomes" id="UP000278440">
    <property type="component" value="Unassembled WGS sequence"/>
</dbReference>
<comment type="caution">
    <text evidence="3">The sequence shown here is derived from an EMBL/GenBank/DDBJ whole genome shotgun (WGS) entry which is preliminary data.</text>
</comment>
<dbReference type="GO" id="GO:0003677">
    <property type="term" value="F:DNA binding"/>
    <property type="evidence" value="ECO:0007669"/>
    <property type="project" value="InterPro"/>
</dbReference>
<dbReference type="AlphaFoldDB" id="A0A495XYN8"/>
<dbReference type="InterPro" id="IPR051797">
    <property type="entry name" value="TrmB-like"/>
</dbReference>
<evidence type="ECO:0000256" key="1">
    <source>
        <dbReference type="SAM" id="MobiDB-lite"/>
    </source>
</evidence>